<dbReference type="NCBIfam" id="NF033855">
    <property type="entry name" value="tRNA_MNMC2"/>
    <property type="match status" value="1"/>
</dbReference>
<dbReference type="Pfam" id="PF05430">
    <property type="entry name" value="Methyltransf_30"/>
    <property type="match status" value="1"/>
</dbReference>
<sequence>MKREIKTTNDGSKTLFINDLNENYHSHHGALQEAEHVFVKNGLNQLNDYEINILELGFGTGLNVLVTINEYLKTDKNHVINYFSLEKYPINESEINDLAYFEHFDNPEFKNIYQKIHQTEWGKSTEIITGCNLKKIECDFFDLKDIDLPKINLVYFDCFGARVQPDLWEKPLFEMVSDKMSVNGLLTTYSSKGSVRRILQELNFKVEKKQGPPGKREMINAVKMEGEISIEENQG</sequence>
<dbReference type="PANTHER" id="PTHR39963">
    <property type="entry name" value="SLL0983 PROTEIN"/>
    <property type="match status" value="1"/>
</dbReference>
<proteinExistence type="predicted"/>
<accession>A0A1M5DK47</accession>
<dbReference type="GO" id="GO:0016645">
    <property type="term" value="F:oxidoreductase activity, acting on the CH-NH group of donors"/>
    <property type="evidence" value="ECO:0007669"/>
    <property type="project" value="InterPro"/>
</dbReference>
<dbReference type="AlphaFoldDB" id="A0A1M5DK47"/>
<evidence type="ECO:0000313" key="3">
    <source>
        <dbReference type="Proteomes" id="UP000184108"/>
    </source>
</evidence>
<feature type="domain" description="MnmC-like methyltransferase" evidence="1">
    <location>
        <begin position="131"/>
        <end position="223"/>
    </location>
</feature>
<evidence type="ECO:0000259" key="1">
    <source>
        <dbReference type="Pfam" id="PF05430"/>
    </source>
</evidence>
<reference evidence="3" key="1">
    <citation type="submission" date="2016-11" db="EMBL/GenBank/DDBJ databases">
        <authorList>
            <person name="Varghese N."/>
            <person name="Submissions S."/>
        </authorList>
    </citation>
    <scope>NUCLEOTIDE SEQUENCE [LARGE SCALE GENOMIC DNA]</scope>
    <source>
        <strain evidence="3">YR203</strain>
    </source>
</reference>
<name>A0A1M5DK47_9FLAO</name>
<dbReference type="InterPro" id="IPR008471">
    <property type="entry name" value="MnmC-like_methylTransf"/>
</dbReference>
<organism evidence="2 3">
    <name type="scientific">Chryseobacterium vrystaatense</name>
    <dbReference type="NCBI Taxonomy" id="307480"/>
    <lineage>
        <taxon>Bacteria</taxon>
        <taxon>Pseudomonadati</taxon>
        <taxon>Bacteroidota</taxon>
        <taxon>Flavobacteriia</taxon>
        <taxon>Flavobacteriales</taxon>
        <taxon>Weeksellaceae</taxon>
        <taxon>Chryseobacterium group</taxon>
        <taxon>Chryseobacterium</taxon>
    </lineage>
</organism>
<dbReference type="InterPro" id="IPR029063">
    <property type="entry name" value="SAM-dependent_MTases_sf"/>
</dbReference>
<dbReference type="GO" id="GO:0004808">
    <property type="term" value="F:tRNA (5-methylaminomethyl-2-thiouridylate)(34)-methyltransferase activity"/>
    <property type="evidence" value="ECO:0007669"/>
    <property type="project" value="InterPro"/>
</dbReference>
<keyword evidence="2" id="KW-0808">Transferase</keyword>
<protein>
    <submittedName>
        <fullName evidence="2">tRNA U34 5-methylaminomethyl-2-thiouridine-forming methyltransferase MnmC</fullName>
    </submittedName>
</protein>
<keyword evidence="2" id="KW-0489">Methyltransferase</keyword>
<gene>
    <name evidence="2" type="ORF">SAMN02787073_2631</name>
</gene>
<dbReference type="InterPro" id="IPR047785">
    <property type="entry name" value="tRNA_MNMC2"/>
</dbReference>
<dbReference type="GO" id="GO:0032259">
    <property type="term" value="P:methylation"/>
    <property type="evidence" value="ECO:0007669"/>
    <property type="project" value="UniProtKB-KW"/>
</dbReference>
<dbReference type="RefSeq" id="WP_073174020.1">
    <property type="nucleotide sequence ID" value="NZ_FQVE01000003.1"/>
</dbReference>
<dbReference type="EMBL" id="FQVE01000003">
    <property type="protein sequence ID" value="SHF67347.1"/>
    <property type="molecule type" value="Genomic_DNA"/>
</dbReference>
<dbReference type="Proteomes" id="UP000184108">
    <property type="component" value="Unassembled WGS sequence"/>
</dbReference>
<dbReference type="PANTHER" id="PTHR39963:SF1">
    <property type="entry name" value="MNMC-LIKE METHYLTRANSFERASE DOMAIN-CONTAINING PROTEIN"/>
    <property type="match status" value="1"/>
</dbReference>
<evidence type="ECO:0000313" key="2">
    <source>
        <dbReference type="EMBL" id="SHF67347.1"/>
    </source>
</evidence>
<dbReference type="Gene3D" id="3.40.50.150">
    <property type="entry name" value="Vaccinia Virus protein VP39"/>
    <property type="match status" value="1"/>
</dbReference>